<dbReference type="Proteomes" id="UP000586947">
    <property type="component" value="Unassembled WGS sequence"/>
</dbReference>
<dbReference type="InterPro" id="IPR000086">
    <property type="entry name" value="NUDIX_hydrolase_dom"/>
</dbReference>
<evidence type="ECO:0000259" key="6">
    <source>
        <dbReference type="PROSITE" id="PS51462"/>
    </source>
</evidence>
<name>A0A840VXF8_9ACTN</name>
<keyword evidence="8" id="KW-1185">Reference proteome</keyword>
<reference evidence="7 8" key="1">
    <citation type="submission" date="2020-08" db="EMBL/GenBank/DDBJ databases">
        <title>Sequencing the genomes of 1000 actinobacteria strains.</title>
        <authorList>
            <person name="Klenk H.-P."/>
        </authorList>
    </citation>
    <scope>NUCLEOTIDE SEQUENCE [LARGE SCALE GENOMIC DNA]</scope>
    <source>
        <strain evidence="7 8">DSM 103125</strain>
    </source>
</reference>
<dbReference type="AlphaFoldDB" id="A0A840VXF8"/>
<keyword evidence="4" id="KW-0460">Magnesium</keyword>
<evidence type="ECO:0000256" key="4">
    <source>
        <dbReference type="ARBA" id="ARBA00022842"/>
    </source>
</evidence>
<sequence>MTSQASNARPQATPKVAAGALFVDGQERMMLVRPTYKAHWDIPGGYVEQGESPLQACAREVYEELGLRVAIGALLTVDWAPRPDEGDKMLFVFDGGMLTSDQLTSVAFRDGEIAEWAFVEDHQLDELAIPRLARRLRASVRARKQSRTSYLEEGEVPTTL</sequence>
<dbReference type="InterPro" id="IPR020084">
    <property type="entry name" value="NUDIX_hydrolase_CS"/>
</dbReference>
<dbReference type="RefSeq" id="WP_229687240.1">
    <property type="nucleotide sequence ID" value="NZ_BMNF01000004.1"/>
</dbReference>
<dbReference type="SUPFAM" id="SSF55811">
    <property type="entry name" value="Nudix"/>
    <property type="match status" value="1"/>
</dbReference>
<protein>
    <submittedName>
        <fullName evidence="7">ADP-ribose pyrophosphatase YjhB (NUDIX family)</fullName>
    </submittedName>
</protein>
<dbReference type="CDD" id="cd18876">
    <property type="entry name" value="NUDIX_Hydrolase"/>
    <property type="match status" value="1"/>
</dbReference>
<dbReference type="InterPro" id="IPR015797">
    <property type="entry name" value="NUDIX_hydrolase-like_dom_sf"/>
</dbReference>
<evidence type="ECO:0000256" key="5">
    <source>
        <dbReference type="RuleBase" id="RU003476"/>
    </source>
</evidence>
<accession>A0A840VXF8</accession>
<comment type="similarity">
    <text evidence="2 5">Belongs to the Nudix hydrolase family.</text>
</comment>
<dbReference type="Pfam" id="PF00293">
    <property type="entry name" value="NUDIX"/>
    <property type="match status" value="1"/>
</dbReference>
<feature type="domain" description="Nudix hydrolase" evidence="6">
    <location>
        <begin position="13"/>
        <end position="142"/>
    </location>
</feature>
<dbReference type="PROSITE" id="PS00893">
    <property type="entry name" value="NUDIX_BOX"/>
    <property type="match status" value="1"/>
</dbReference>
<organism evidence="7 8">
    <name type="scientific">Micromonospora parathelypteridis</name>
    <dbReference type="NCBI Taxonomy" id="1839617"/>
    <lineage>
        <taxon>Bacteria</taxon>
        <taxon>Bacillati</taxon>
        <taxon>Actinomycetota</taxon>
        <taxon>Actinomycetes</taxon>
        <taxon>Micromonosporales</taxon>
        <taxon>Micromonosporaceae</taxon>
        <taxon>Micromonospora</taxon>
    </lineage>
</organism>
<evidence type="ECO:0000256" key="1">
    <source>
        <dbReference type="ARBA" id="ARBA00001946"/>
    </source>
</evidence>
<dbReference type="PRINTS" id="PR00502">
    <property type="entry name" value="NUDIXFAMILY"/>
</dbReference>
<keyword evidence="3 5" id="KW-0378">Hydrolase</keyword>
<dbReference type="PANTHER" id="PTHR43046">
    <property type="entry name" value="GDP-MANNOSE MANNOSYL HYDROLASE"/>
    <property type="match status" value="1"/>
</dbReference>
<evidence type="ECO:0000313" key="7">
    <source>
        <dbReference type="EMBL" id="MBB5481435.1"/>
    </source>
</evidence>
<dbReference type="InterPro" id="IPR020476">
    <property type="entry name" value="Nudix_hydrolase"/>
</dbReference>
<dbReference type="PROSITE" id="PS51462">
    <property type="entry name" value="NUDIX"/>
    <property type="match status" value="1"/>
</dbReference>
<gene>
    <name evidence="7" type="ORF">HNR20_005940</name>
</gene>
<dbReference type="GO" id="GO:0016787">
    <property type="term" value="F:hydrolase activity"/>
    <property type="evidence" value="ECO:0007669"/>
    <property type="project" value="UniProtKB-KW"/>
</dbReference>
<dbReference type="Gene3D" id="3.90.79.10">
    <property type="entry name" value="Nucleoside Triphosphate Pyrophosphohydrolase"/>
    <property type="match status" value="1"/>
</dbReference>
<evidence type="ECO:0000256" key="3">
    <source>
        <dbReference type="ARBA" id="ARBA00022801"/>
    </source>
</evidence>
<dbReference type="PANTHER" id="PTHR43046:SF12">
    <property type="entry name" value="GDP-MANNOSE MANNOSYL HYDROLASE"/>
    <property type="match status" value="1"/>
</dbReference>
<comment type="cofactor">
    <cofactor evidence="1">
        <name>Mg(2+)</name>
        <dbReference type="ChEBI" id="CHEBI:18420"/>
    </cofactor>
</comment>
<dbReference type="EMBL" id="JACHDP010000001">
    <property type="protein sequence ID" value="MBB5481435.1"/>
    <property type="molecule type" value="Genomic_DNA"/>
</dbReference>
<comment type="caution">
    <text evidence="7">The sequence shown here is derived from an EMBL/GenBank/DDBJ whole genome shotgun (WGS) entry which is preliminary data.</text>
</comment>
<evidence type="ECO:0000313" key="8">
    <source>
        <dbReference type="Proteomes" id="UP000586947"/>
    </source>
</evidence>
<proteinExistence type="inferred from homology"/>
<evidence type="ECO:0000256" key="2">
    <source>
        <dbReference type="ARBA" id="ARBA00005582"/>
    </source>
</evidence>